<evidence type="ECO:0000256" key="4">
    <source>
        <dbReference type="ARBA" id="ARBA00022692"/>
    </source>
</evidence>
<keyword evidence="4 8" id="KW-0812">Transmembrane</keyword>
<evidence type="ECO:0000256" key="6">
    <source>
        <dbReference type="ARBA" id="ARBA00022989"/>
    </source>
</evidence>
<keyword evidence="6 8" id="KW-1133">Transmembrane helix</keyword>
<keyword evidence="5" id="KW-0133">Cell shape</keyword>
<evidence type="ECO:0000256" key="8">
    <source>
        <dbReference type="SAM" id="Phobius"/>
    </source>
</evidence>
<evidence type="ECO:0000256" key="5">
    <source>
        <dbReference type="ARBA" id="ARBA00022960"/>
    </source>
</evidence>
<dbReference type="NCBIfam" id="TIGR03426">
    <property type="entry name" value="shape_MreD"/>
    <property type="match status" value="1"/>
</dbReference>
<keyword evidence="3" id="KW-1003">Cell membrane</keyword>
<feature type="transmembrane region" description="Helical" evidence="8">
    <location>
        <begin position="140"/>
        <end position="158"/>
    </location>
</feature>
<sequence>MLIAKLRSQKNRDPLIAIILSVIVCSVLMVYPLSYAISGARPLFMLLVMLFWVMCQPTWCGIWFAFGTGVFVDLLIDAPLGMNALSFVTVAFVARFLTRERRILTFGNLWVISFMAVLAHLFMTWIAQIMGGMQFSIARHWQPLLSSIFTFPVIYFLLKKWRI</sequence>
<keyword evidence="7 8" id="KW-0472">Membrane</keyword>
<comment type="subcellular location">
    <subcellularLocation>
        <location evidence="1">Cell membrane</location>
        <topology evidence="1">Multi-pass membrane protein</topology>
    </subcellularLocation>
</comment>
<proteinExistence type="inferred from homology"/>
<evidence type="ECO:0000313" key="10">
    <source>
        <dbReference type="Proteomes" id="UP000243661"/>
    </source>
</evidence>
<dbReference type="AlphaFoldDB" id="A0A1C4GVM4"/>
<feature type="transmembrane region" description="Helical" evidence="8">
    <location>
        <begin position="15"/>
        <end position="36"/>
    </location>
</feature>
<evidence type="ECO:0000256" key="3">
    <source>
        <dbReference type="ARBA" id="ARBA00022475"/>
    </source>
</evidence>
<evidence type="ECO:0000256" key="1">
    <source>
        <dbReference type="ARBA" id="ARBA00004651"/>
    </source>
</evidence>
<dbReference type="Pfam" id="PF04093">
    <property type="entry name" value="MreD"/>
    <property type="match status" value="1"/>
</dbReference>
<dbReference type="InterPro" id="IPR007227">
    <property type="entry name" value="Cell_shape_determining_MreD"/>
</dbReference>
<dbReference type="RefSeq" id="WP_092719403.1">
    <property type="nucleotide sequence ID" value="NZ_FMBK01000006.1"/>
</dbReference>
<feature type="transmembrane region" description="Helical" evidence="8">
    <location>
        <begin position="43"/>
        <end position="66"/>
    </location>
</feature>
<organism evidence="9 10">
    <name type="scientific">Acinetobacter albensis</name>
    <dbReference type="NCBI Taxonomy" id="1673609"/>
    <lineage>
        <taxon>Bacteria</taxon>
        <taxon>Pseudomonadati</taxon>
        <taxon>Pseudomonadota</taxon>
        <taxon>Gammaproteobacteria</taxon>
        <taxon>Moraxellales</taxon>
        <taxon>Moraxellaceae</taxon>
        <taxon>Acinetobacter</taxon>
    </lineage>
</organism>
<evidence type="ECO:0000313" key="9">
    <source>
        <dbReference type="EMBL" id="SCC71831.1"/>
    </source>
</evidence>
<feature type="transmembrane region" description="Helical" evidence="8">
    <location>
        <begin position="78"/>
        <end position="97"/>
    </location>
</feature>
<reference evidence="9 10" key="1">
    <citation type="submission" date="2016-08" db="EMBL/GenBank/DDBJ databases">
        <authorList>
            <person name="Seilhamer J.J."/>
        </authorList>
    </citation>
    <scope>NUCLEOTIDE SEQUENCE [LARGE SCALE GENOMIC DNA]</scope>
    <source>
        <strain evidence="9 10">ANC 4874</strain>
    </source>
</reference>
<protein>
    <submittedName>
        <fullName evidence="9">Rod shape-determining protein MreD</fullName>
    </submittedName>
</protein>
<dbReference type="EMBL" id="FMBK01000006">
    <property type="protein sequence ID" value="SCC71831.1"/>
    <property type="molecule type" value="Genomic_DNA"/>
</dbReference>
<name>A0A1C4GVM4_9GAMM</name>
<gene>
    <name evidence="9" type="ORF">GA0116959_10651</name>
</gene>
<dbReference type="OrthoDB" id="6711173at2"/>
<dbReference type="Proteomes" id="UP000243661">
    <property type="component" value="Unassembled WGS sequence"/>
</dbReference>
<dbReference type="GO" id="GO:0008360">
    <property type="term" value="P:regulation of cell shape"/>
    <property type="evidence" value="ECO:0007669"/>
    <property type="project" value="UniProtKB-KW"/>
</dbReference>
<dbReference type="PANTHER" id="PTHR37484:SF1">
    <property type="entry name" value="ROD SHAPE-DETERMINING PROTEIN MRED"/>
    <property type="match status" value="1"/>
</dbReference>
<dbReference type="GO" id="GO:0005886">
    <property type="term" value="C:plasma membrane"/>
    <property type="evidence" value="ECO:0007669"/>
    <property type="project" value="UniProtKB-SubCell"/>
</dbReference>
<comment type="similarity">
    <text evidence="2">Belongs to the MreD family.</text>
</comment>
<evidence type="ECO:0000256" key="2">
    <source>
        <dbReference type="ARBA" id="ARBA00007776"/>
    </source>
</evidence>
<accession>A0A1C4GVM4</accession>
<dbReference type="InterPro" id="IPR026034">
    <property type="entry name" value="MreD_proteobac"/>
</dbReference>
<evidence type="ECO:0000256" key="7">
    <source>
        <dbReference type="ARBA" id="ARBA00023136"/>
    </source>
</evidence>
<dbReference type="PANTHER" id="PTHR37484">
    <property type="entry name" value="ROD SHAPE-DETERMINING PROTEIN MRED"/>
    <property type="match status" value="1"/>
</dbReference>
<feature type="transmembrane region" description="Helical" evidence="8">
    <location>
        <begin position="109"/>
        <end position="128"/>
    </location>
</feature>